<dbReference type="Pfam" id="PF02698">
    <property type="entry name" value="DUF218"/>
    <property type="match status" value="1"/>
</dbReference>
<keyword evidence="1" id="KW-1133">Transmembrane helix</keyword>
<dbReference type="Proteomes" id="UP001598114">
    <property type="component" value="Unassembled WGS sequence"/>
</dbReference>
<feature type="domain" description="DUF218" evidence="2">
    <location>
        <begin position="76"/>
        <end position="246"/>
    </location>
</feature>
<evidence type="ECO:0000313" key="3">
    <source>
        <dbReference type="EMBL" id="MFD3275873.1"/>
    </source>
</evidence>
<dbReference type="PANTHER" id="PTHR30336:SF4">
    <property type="entry name" value="ENVELOPE BIOGENESIS FACTOR ELYC"/>
    <property type="match status" value="1"/>
</dbReference>
<keyword evidence="4" id="KW-1185">Reference proteome</keyword>
<sequence length="256" mass="28686">MFFTLSKIIDFLLLPITWIILSACLIAFTKRQKIKTIAGIFLISLLILGSNTLIVNSLYSAYEIPQTQAKNHYPLAIVLGGGMIREPQEDPSRINVGESADRFMQAALLYKQGMVDQILITGGNTSIGNLKIDQSNETEQVKRILVAMAIPADKIIMEKQAKNTYENARNCRAIIDSLALKQPAVLITSAYHMRRSMACFSKQGIQVIPYSVDSKKKDTQLGVLECIIPSERELYKLSVLVREMFGFVIYRIMGYA</sequence>
<dbReference type="InterPro" id="IPR051599">
    <property type="entry name" value="Cell_Envelope_Assoc"/>
</dbReference>
<gene>
    <name evidence="3" type="ORF">SKC38_06515</name>
</gene>
<dbReference type="EMBL" id="JBBKYA010000003">
    <property type="protein sequence ID" value="MFD3275873.1"/>
    <property type="molecule type" value="Genomic_DNA"/>
</dbReference>
<dbReference type="CDD" id="cd06259">
    <property type="entry name" value="YdcF-like"/>
    <property type="match status" value="1"/>
</dbReference>
<dbReference type="InterPro" id="IPR003848">
    <property type="entry name" value="DUF218"/>
</dbReference>
<evidence type="ECO:0000256" key="1">
    <source>
        <dbReference type="SAM" id="Phobius"/>
    </source>
</evidence>
<reference evidence="3 4" key="1">
    <citation type="submission" date="2024-03" db="EMBL/GenBank/DDBJ databases">
        <title>Aquirufa genome sequencing.</title>
        <authorList>
            <person name="Pitt A."/>
            <person name="Hahn M.W."/>
        </authorList>
    </citation>
    <scope>NUCLEOTIDE SEQUENCE [LARGE SCALE GENOMIC DNA]</scope>
    <source>
        <strain evidence="3 4">PLAD-142S6K</strain>
    </source>
</reference>
<keyword evidence="1" id="KW-0812">Transmembrane</keyword>
<feature type="transmembrane region" description="Helical" evidence="1">
    <location>
        <begin position="12"/>
        <end position="28"/>
    </location>
</feature>
<dbReference type="PANTHER" id="PTHR30336">
    <property type="entry name" value="INNER MEMBRANE PROTEIN, PROBABLE PERMEASE"/>
    <property type="match status" value="1"/>
</dbReference>
<dbReference type="RefSeq" id="WP_377976184.1">
    <property type="nucleotide sequence ID" value="NZ_JBBKYA010000003.1"/>
</dbReference>
<accession>A0ABW6D0G8</accession>
<protein>
    <submittedName>
        <fullName evidence="3">YdcF family protein</fullName>
    </submittedName>
</protein>
<dbReference type="InterPro" id="IPR014729">
    <property type="entry name" value="Rossmann-like_a/b/a_fold"/>
</dbReference>
<organism evidence="3 4">
    <name type="scientific">Aquirufa echingensis</name>
    <dbReference type="NCBI Taxonomy" id="3096516"/>
    <lineage>
        <taxon>Bacteria</taxon>
        <taxon>Pseudomonadati</taxon>
        <taxon>Bacteroidota</taxon>
        <taxon>Cytophagia</taxon>
        <taxon>Cytophagales</taxon>
        <taxon>Flectobacillaceae</taxon>
        <taxon>Aquirufa</taxon>
    </lineage>
</organism>
<evidence type="ECO:0000313" key="4">
    <source>
        <dbReference type="Proteomes" id="UP001598114"/>
    </source>
</evidence>
<evidence type="ECO:0000259" key="2">
    <source>
        <dbReference type="Pfam" id="PF02698"/>
    </source>
</evidence>
<keyword evidence="1" id="KW-0472">Membrane</keyword>
<dbReference type="PROSITE" id="PS51257">
    <property type="entry name" value="PROKAR_LIPOPROTEIN"/>
    <property type="match status" value="1"/>
</dbReference>
<dbReference type="Gene3D" id="3.40.50.620">
    <property type="entry name" value="HUPs"/>
    <property type="match status" value="1"/>
</dbReference>
<comment type="caution">
    <text evidence="3">The sequence shown here is derived from an EMBL/GenBank/DDBJ whole genome shotgun (WGS) entry which is preliminary data.</text>
</comment>
<proteinExistence type="predicted"/>
<feature type="transmembrane region" description="Helical" evidence="1">
    <location>
        <begin position="40"/>
        <end position="62"/>
    </location>
</feature>
<name>A0ABW6D0G8_9BACT</name>